<dbReference type="PRINTS" id="PR00413">
    <property type="entry name" value="HADHALOGNASE"/>
</dbReference>
<dbReference type="SFLD" id="SFLDS00003">
    <property type="entry name" value="Haloacid_Dehalogenase"/>
    <property type="match status" value="1"/>
</dbReference>
<accession>A0A7G9WI46</accession>
<dbReference type="Gene3D" id="3.40.50.1000">
    <property type="entry name" value="HAD superfamily/HAD-like"/>
    <property type="match status" value="1"/>
</dbReference>
<dbReference type="InterPro" id="IPR050155">
    <property type="entry name" value="HAD-like_hydrolase_sf"/>
</dbReference>
<dbReference type="InterPro" id="IPR036412">
    <property type="entry name" value="HAD-like_sf"/>
</dbReference>
<dbReference type="InterPro" id="IPR023214">
    <property type="entry name" value="HAD_sf"/>
</dbReference>
<dbReference type="GO" id="GO:0008967">
    <property type="term" value="F:phosphoglycolate phosphatase activity"/>
    <property type="evidence" value="ECO:0007669"/>
    <property type="project" value="TreeGrafter"/>
</dbReference>
<dbReference type="GO" id="GO:0006281">
    <property type="term" value="P:DNA repair"/>
    <property type="evidence" value="ECO:0007669"/>
    <property type="project" value="TreeGrafter"/>
</dbReference>
<dbReference type="KEGG" id="caml:H6X83_01445"/>
<dbReference type="AlphaFoldDB" id="A0A7G9WI46"/>
<dbReference type="PANTHER" id="PTHR43434">
    <property type="entry name" value="PHOSPHOGLYCOLATE PHOSPHATASE"/>
    <property type="match status" value="1"/>
</dbReference>
<dbReference type="GO" id="GO:0005829">
    <property type="term" value="C:cytosol"/>
    <property type="evidence" value="ECO:0007669"/>
    <property type="project" value="TreeGrafter"/>
</dbReference>
<reference evidence="1 2" key="1">
    <citation type="submission" date="2020-08" db="EMBL/GenBank/DDBJ databases">
        <authorList>
            <person name="Ren C."/>
            <person name="Gu Y."/>
            <person name="Xu Y."/>
        </authorList>
    </citation>
    <scope>NUCLEOTIDE SEQUENCE [LARGE SCALE GENOMIC DNA]</scope>
    <source>
        <strain evidence="1 2">LBM18003</strain>
    </source>
</reference>
<dbReference type="RefSeq" id="WP_212507421.1">
    <property type="nucleotide sequence ID" value="NZ_CP060696.1"/>
</dbReference>
<dbReference type="Proteomes" id="UP000516046">
    <property type="component" value="Chromosome"/>
</dbReference>
<proteinExistence type="predicted"/>
<dbReference type="SFLD" id="SFLDG01129">
    <property type="entry name" value="C1.5:_HAD__Beta-PGM__Phosphata"/>
    <property type="match status" value="1"/>
</dbReference>
<dbReference type="NCBIfam" id="TIGR01509">
    <property type="entry name" value="HAD-SF-IA-v3"/>
    <property type="match status" value="1"/>
</dbReference>
<sequence length="226" mass="24803">MYKACIFDLDGTLANTLCSIAGFSNRALRECGYPEIEVDRYRHIVGNGVAVQLHRMMDIVCPNGWQEADLQKVRLLYDSYYSADPLKDIRNYPGMPQLLQNLHRHGLKTAVFSNKPDSWVQPIIAKLFPAGTFDAVRGKCEGIPCKPAPDGALLLAETLGVPPKDCLYIGDTNTDMQTGKAAGMDTAGVLWGFRDREELEAAHACTVVSEPAQLLEIALHGLDKAV</sequence>
<dbReference type="PANTHER" id="PTHR43434:SF1">
    <property type="entry name" value="PHOSPHOGLYCOLATE PHOSPHATASE"/>
    <property type="match status" value="1"/>
</dbReference>
<dbReference type="SUPFAM" id="SSF56784">
    <property type="entry name" value="HAD-like"/>
    <property type="match status" value="1"/>
</dbReference>
<keyword evidence="2" id="KW-1185">Reference proteome</keyword>
<dbReference type="EMBL" id="CP060696">
    <property type="protein sequence ID" value="QNO18358.1"/>
    <property type="molecule type" value="Genomic_DNA"/>
</dbReference>
<dbReference type="Pfam" id="PF13419">
    <property type="entry name" value="HAD_2"/>
    <property type="match status" value="1"/>
</dbReference>
<keyword evidence="1" id="KW-0378">Hydrolase</keyword>
<dbReference type="InterPro" id="IPR041492">
    <property type="entry name" value="HAD_2"/>
</dbReference>
<dbReference type="InterPro" id="IPR006439">
    <property type="entry name" value="HAD-SF_hydro_IA"/>
</dbReference>
<dbReference type="Gene3D" id="1.10.150.240">
    <property type="entry name" value="Putative phosphatase, domain 2"/>
    <property type="match status" value="1"/>
</dbReference>
<gene>
    <name evidence="1" type="ORF">H6X83_01445</name>
</gene>
<name>A0A7G9WI46_9FIRM</name>
<dbReference type="InterPro" id="IPR023198">
    <property type="entry name" value="PGP-like_dom2"/>
</dbReference>
<protein>
    <submittedName>
        <fullName evidence="1">HAD family hydrolase</fullName>
    </submittedName>
</protein>
<evidence type="ECO:0000313" key="2">
    <source>
        <dbReference type="Proteomes" id="UP000516046"/>
    </source>
</evidence>
<evidence type="ECO:0000313" key="1">
    <source>
        <dbReference type="EMBL" id="QNO18358.1"/>
    </source>
</evidence>
<organism evidence="1 2">
    <name type="scientific">Caproicibacterium amylolyticum</name>
    <dbReference type="NCBI Taxonomy" id="2766537"/>
    <lineage>
        <taxon>Bacteria</taxon>
        <taxon>Bacillati</taxon>
        <taxon>Bacillota</taxon>
        <taxon>Clostridia</taxon>
        <taxon>Eubacteriales</taxon>
        <taxon>Oscillospiraceae</taxon>
        <taxon>Caproicibacterium</taxon>
    </lineage>
</organism>
<dbReference type="SFLD" id="SFLDG01135">
    <property type="entry name" value="C1.5.6:_HAD__Beta-PGM__Phospha"/>
    <property type="match status" value="1"/>
</dbReference>